<accession>A0A9W4XR48</accession>
<feature type="transmembrane region" description="Helical" evidence="2">
    <location>
        <begin position="88"/>
        <end position="109"/>
    </location>
</feature>
<evidence type="ECO:0000256" key="2">
    <source>
        <dbReference type="SAM" id="Phobius"/>
    </source>
</evidence>
<evidence type="ECO:0000313" key="3">
    <source>
        <dbReference type="EMBL" id="CAI6334461.1"/>
    </source>
</evidence>
<reference evidence="3" key="1">
    <citation type="submission" date="2023-01" db="EMBL/GenBank/DDBJ databases">
        <authorList>
            <person name="Van Ghelder C."/>
            <person name="Rancurel C."/>
        </authorList>
    </citation>
    <scope>NUCLEOTIDE SEQUENCE</scope>
    <source>
        <strain evidence="3">CNCM I-4278</strain>
    </source>
</reference>
<keyword evidence="2" id="KW-0472">Membrane</keyword>
<dbReference type="EMBL" id="CAOQHR010000005">
    <property type="protein sequence ID" value="CAI6334461.1"/>
    <property type="molecule type" value="Genomic_DNA"/>
</dbReference>
<comment type="caution">
    <text evidence="3">The sequence shown here is derived from an EMBL/GenBank/DDBJ whole genome shotgun (WGS) entry which is preliminary data.</text>
</comment>
<sequence>MADSNQPRIQVVSPVPSHTSFDEESLIESPSLRSPRSHYHFDSAIEISPVSPCSGLIKPELIDSSHFVYPPLITGHGRLVRARQTVPGWIGVLVIVGMLAWVIWCAWSLHPFVHGR</sequence>
<feature type="region of interest" description="Disordered" evidence="1">
    <location>
        <begin position="1"/>
        <end position="34"/>
    </location>
</feature>
<organism evidence="3 4">
    <name type="scientific">Periconia digitata</name>
    <dbReference type="NCBI Taxonomy" id="1303443"/>
    <lineage>
        <taxon>Eukaryota</taxon>
        <taxon>Fungi</taxon>
        <taxon>Dikarya</taxon>
        <taxon>Ascomycota</taxon>
        <taxon>Pezizomycotina</taxon>
        <taxon>Dothideomycetes</taxon>
        <taxon>Pleosporomycetidae</taxon>
        <taxon>Pleosporales</taxon>
        <taxon>Massarineae</taxon>
        <taxon>Periconiaceae</taxon>
        <taxon>Periconia</taxon>
    </lineage>
</organism>
<dbReference type="Proteomes" id="UP001152607">
    <property type="component" value="Unassembled WGS sequence"/>
</dbReference>
<keyword evidence="4" id="KW-1185">Reference proteome</keyword>
<evidence type="ECO:0000256" key="1">
    <source>
        <dbReference type="SAM" id="MobiDB-lite"/>
    </source>
</evidence>
<evidence type="ECO:0000313" key="4">
    <source>
        <dbReference type="Proteomes" id="UP001152607"/>
    </source>
</evidence>
<gene>
    <name evidence="3" type="ORF">PDIGIT_LOCUS7521</name>
</gene>
<name>A0A9W4XR48_9PLEO</name>
<dbReference type="OrthoDB" id="3659759at2759"/>
<keyword evidence="2" id="KW-0812">Transmembrane</keyword>
<protein>
    <submittedName>
        <fullName evidence="3">Uncharacterized protein</fullName>
    </submittedName>
</protein>
<keyword evidence="2" id="KW-1133">Transmembrane helix</keyword>
<proteinExistence type="predicted"/>
<dbReference type="AlphaFoldDB" id="A0A9W4XR48"/>